<dbReference type="AlphaFoldDB" id="A0A0W8IF35"/>
<dbReference type="Proteomes" id="UP000053512">
    <property type="component" value="Unassembled WGS sequence"/>
</dbReference>
<evidence type="ECO:0000313" key="1">
    <source>
        <dbReference type="EMBL" id="KUG58519.1"/>
    </source>
</evidence>
<reference evidence="2" key="1">
    <citation type="submission" date="2015-12" db="EMBL/GenBank/DDBJ databases">
        <authorList>
            <person name="Nair G.R."/>
            <person name="Kaur G."/>
            <person name="Mayilraj S."/>
        </authorList>
    </citation>
    <scope>NUCLEOTIDE SEQUENCE [LARGE SCALE GENOMIC DNA]</scope>
    <source>
        <strain evidence="2">CD08_4</strain>
    </source>
</reference>
<protein>
    <submittedName>
        <fullName evidence="1">Uncharacterized protein</fullName>
    </submittedName>
</protein>
<proteinExistence type="predicted"/>
<organism evidence="1 2">
    <name type="scientific">Kocuria rosea subsp. polaris</name>
    <dbReference type="NCBI Taxonomy" id="136273"/>
    <lineage>
        <taxon>Bacteria</taxon>
        <taxon>Bacillati</taxon>
        <taxon>Actinomycetota</taxon>
        <taxon>Actinomycetes</taxon>
        <taxon>Micrococcales</taxon>
        <taxon>Micrococcaceae</taxon>
        <taxon>Kocuria</taxon>
    </lineage>
</organism>
<comment type="caution">
    <text evidence="1">The sequence shown here is derived from an EMBL/GenBank/DDBJ whole genome shotgun (WGS) entry which is preliminary data.</text>
</comment>
<dbReference type="EMBL" id="LQBK01000013">
    <property type="protein sequence ID" value="KUG58519.1"/>
    <property type="molecule type" value="Genomic_DNA"/>
</dbReference>
<name>A0A0W8IF35_KOCRO</name>
<sequence>MYGSVLHRPYRRVRRCCWYHSVDWREATTMAADALERALADLATGKEPRPALGVVVERHLPRNCSGHLEEAVLGLAWHHPIVASPEAITDGVHRLTAMRQQGVKSTPALIPARAGQRLAEVPGAYPYQHLS</sequence>
<evidence type="ECO:0000313" key="2">
    <source>
        <dbReference type="Proteomes" id="UP000053512"/>
    </source>
</evidence>
<accession>A0A0W8IF35</accession>
<gene>
    <name evidence="1" type="ORF">AVL61_16815</name>
</gene>